<keyword evidence="2" id="KW-0547">Nucleotide-binding</keyword>
<dbReference type="KEGG" id="parq:DSM112329_01178"/>
<protein>
    <submittedName>
        <fullName evidence="5">ABC transporter ATP-binding protein</fullName>
    </submittedName>
</protein>
<organism evidence="5">
    <name type="scientific">Paraconexibacter sp. AEG42_29</name>
    <dbReference type="NCBI Taxonomy" id="2997339"/>
    <lineage>
        <taxon>Bacteria</taxon>
        <taxon>Bacillati</taxon>
        <taxon>Actinomycetota</taxon>
        <taxon>Thermoleophilia</taxon>
        <taxon>Solirubrobacterales</taxon>
        <taxon>Paraconexibacteraceae</taxon>
        <taxon>Paraconexibacter</taxon>
    </lineage>
</organism>
<dbReference type="Pfam" id="PF00005">
    <property type="entry name" value="ABC_tran"/>
    <property type="match status" value="1"/>
</dbReference>
<evidence type="ECO:0000256" key="2">
    <source>
        <dbReference type="ARBA" id="ARBA00022741"/>
    </source>
</evidence>
<dbReference type="PROSITE" id="PS50893">
    <property type="entry name" value="ABC_TRANSPORTER_2"/>
    <property type="match status" value="1"/>
</dbReference>
<dbReference type="GO" id="GO:0016887">
    <property type="term" value="F:ATP hydrolysis activity"/>
    <property type="evidence" value="ECO:0007669"/>
    <property type="project" value="InterPro"/>
</dbReference>
<accession>A0AAU7ARX3</accession>
<dbReference type="EMBL" id="CP114014">
    <property type="protein sequence ID" value="XAY04345.1"/>
    <property type="molecule type" value="Genomic_DNA"/>
</dbReference>
<dbReference type="Gene3D" id="3.40.50.300">
    <property type="entry name" value="P-loop containing nucleotide triphosphate hydrolases"/>
    <property type="match status" value="1"/>
</dbReference>
<feature type="domain" description="ABC transporter" evidence="4">
    <location>
        <begin position="5"/>
        <end position="223"/>
    </location>
</feature>
<keyword evidence="1" id="KW-0813">Transport</keyword>
<dbReference type="SUPFAM" id="SSF52540">
    <property type="entry name" value="P-loop containing nucleoside triphosphate hydrolases"/>
    <property type="match status" value="1"/>
</dbReference>
<dbReference type="InterPro" id="IPR003439">
    <property type="entry name" value="ABC_transporter-like_ATP-bd"/>
</dbReference>
<dbReference type="PANTHER" id="PTHR43023">
    <property type="entry name" value="PROTEIN TRIGALACTOSYLDIACYLGLYCEROL 3, CHLOROPLASTIC"/>
    <property type="match status" value="1"/>
</dbReference>
<dbReference type="RefSeq" id="WP_354700886.1">
    <property type="nucleotide sequence ID" value="NZ_CP114014.1"/>
</dbReference>
<reference evidence="5" key="1">
    <citation type="submission" date="2022-12" db="EMBL/GenBank/DDBJ databases">
        <title>Paraconexibacter alkalitolerans sp. nov. and Baekduia alba sp. nov., isolated from soil and emended description of the genera Paraconexibacter (Chun et al., 2020) and Baekduia (An et al., 2020).</title>
        <authorList>
            <person name="Vieira S."/>
            <person name="Huber K.J."/>
            <person name="Geppert A."/>
            <person name="Wolf J."/>
            <person name="Neumann-Schaal M."/>
            <person name="Muesken M."/>
            <person name="Overmann J."/>
        </authorList>
    </citation>
    <scope>NUCLEOTIDE SEQUENCE</scope>
    <source>
        <strain evidence="5">AEG42_29</strain>
    </source>
</reference>
<dbReference type="PANTHER" id="PTHR43023:SF3">
    <property type="entry name" value="PROTEIN TRIGALACTOSYLDIACYLGLYCEROL 3, CHLOROPLASTIC"/>
    <property type="match status" value="1"/>
</dbReference>
<name>A0AAU7ARX3_9ACTN</name>
<evidence type="ECO:0000259" key="4">
    <source>
        <dbReference type="PROSITE" id="PS50893"/>
    </source>
</evidence>
<dbReference type="InterPro" id="IPR003593">
    <property type="entry name" value="AAA+_ATPase"/>
</dbReference>
<dbReference type="SMART" id="SM00382">
    <property type="entry name" value="AAA"/>
    <property type="match status" value="1"/>
</dbReference>
<dbReference type="InterPro" id="IPR027417">
    <property type="entry name" value="P-loop_NTPase"/>
</dbReference>
<sequence>MSWGFELIDVEKRYGSVRALDGFDLGARMGSITALVGPAGCGKTTVFRLLAGLERPDVGAVLVAGKDIGNARGGRLKKIQSRMAVVFDAAADGSHALFGTATVLENVEFPMRAVGRVPRRRLELVARTELDRFGLGALSDELPGALSRSQRKSLALARAFAMKAPLVLVDDLAAGLDGPGLHDVCRLIREECTAIGATWFVTERSAVVAEAVADEVQELVPFV</sequence>
<keyword evidence="3 5" id="KW-0067">ATP-binding</keyword>
<evidence type="ECO:0000256" key="1">
    <source>
        <dbReference type="ARBA" id="ARBA00022448"/>
    </source>
</evidence>
<gene>
    <name evidence="5" type="ORF">DSM112329_01178</name>
</gene>
<evidence type="ECO:0000256" key="3">
    <source>
        <dbReference type="ARBA" id="ARBA00022840"/>
    </source>
</evidence>
<dbReference type="AlphaFoldDB" id="A0AAU7ARX3"/>
<evidence type="ECO:0000313" key="5">
    <source>
        <dbReference type="EMBL" id="XAY04345.1"/>
    </source>
</evidence>
<dbReference type="GO" id="GO:0005524">
    <property type="term" value="F:ATP binding"/>
    <property type="evidence" value="ECO:0007669"/>
    <property type="project" value="UniProtKB-KW"/>
</dbReference>
<proteinExistence type="predicted"/>